<gene>
    <name evidence="1" type="ORF">FOYG_17434</name>
</gene>
<dbReference type="Proteomes" id="UP000030753">
    <property type="component" value="Unassembled WGS sequence"/>
</dbReference>
<accession>W9HEI9</accession>
<dbReference type="AlphaFoldDB" id="W9HEI9"/>
<sequence>MSSKSLLCGMELCRCSAFWWRSHVHIKRCARRADSLDLT</sequence>
<protein>
    <submittedName>
        <fullName evidence="1">Uncharacterized protein</fullName>
    </submittedName>
</protein>
<evidence type="ECO:0000313" key="2">
    <source>
        <dbReference type="Proteomes" id="UP000030753"/>
    </source>
</evidence>
<name>W9HEI9_FUSOX</name>
<dbReference type="EMBL" id="JH717870">
    <property type="protein sequence ID" value="EWY79409.1"/>
    <property type="molecule type" value="Genomic_DNA"/>
</dbReference>
<dbReference type="HOGENOM" id="CLU_3320044_0_0_1"/>
<proteinExistence type="predicted"/>
<reference evidence="1 2" key="1">
    <citation type="submission" date="2011-06" db="EMBL/GenBank/DDBJ databases">
        <title>The Genome Sequence of Fusarium oxysporum FOSC 3-a.</title>
        <authorList>
            <consortium name="The Broad Institute Genome Sequencing Platform"/>
            <person name="Ma L.-J."/>
            <person name="Gale L.R."/>
            <person name="Schwartz D.C."/>
            <person name="Zhou S."/>
            <person name="Corby-Kistler H."/>
            <person name="Young S.K."/>
            <person name="Zeng Q."/>
            <person name="Gargeya S."/>
            <person name="Fitzgerald M."/>
            <person name="Haas B."/>
            <person name="Abouelleil A."/>
            <person name="Alvarado L."/>
            <person name="Arachchi H.M."/>
            <person name="Berlin A."/>
            <person name="Brown A."/>
            <person name="Chapman S.B."/>
            <person name="Chen Z."/>
            <person name="Dunbar C."/>
            <person name="Freedman E."/>
            <person name="Gearin G."/>
            <person name="Gellesch M."/>
            <person name="Goldberg J."/>
            <person name="Griggs A."/>
            <person name="Gujja S."/>
            <person name="Heiman D."/>
            <person name="Howarth C."/>
            <person name="Larson L."/>
            <person name="Lui A."/>
            <person name="MacDonald P.J.P."/>
            <person name="Mehta T."/>
            <person name="Montmayeur A."/>
            <person name="Murphy C."/>
            <person name="Neiman D."/>
            <person name="Pearson M."/>
            <person name="Priest M."/>
            <person name="Roberts A."/>
            <person name="Saif S."/>
            <person name="Shea T."/>
            <person name="Shenoy N."/>
            <person name="Sisk P."/>
            <person name="Stolte C."/>
            <person name="Sykes S."/>
            <person name="Wortman J."/>
            <person name="Nusbaum C."/>
            <person name="Birren B."/>
        </authorList>
    </citation>
    <scope>NUCLEOTIDE SEQUENCE [LARGE SCALE GENOMIC DNA]</scope>
    <source>
        <strain evidence="2">FOSC 3-a</strain>
    </source>
</reference>
<organism evidence="1 2">
    <name type="scientific">Fusarium oxysporum NRRL 32931</name>
    <dbReference type="NCBI Taxonomy" id="660029"/>
    <lineage>
        <taxon>Eukaryota</taxon>
        <taxon>Fungi</taxon>
        <taxon>Dikarya</taxon>
        <taxon>Ascomycota</taxon>
        <taxon>Pezizomycotina</taxon>
        <taxon>Sordariomycetes</taxon>
        <taxon>Hypocreomycetidae</taxon>
        <taxon>Hypocreales</taxon>
        <taxon>Nectriaceae</taxon>
        <taxon>Fusarium</taxon>
        <taxon>Fusarium oxysporum species complex</taxon>
    </lineage>
</organism>
<evidence type="ECO:0000313" key="1">
    <source>
        <dbReference type="EMBL" id="EWY79409.1"/>
    </source>
</evidence>